<gene>
    <name evidence="19" type="ORF">GCM10010946_15460</name>
</gene>
<dbReference type="EMBL" id="BMYU01000003">
    <property type="protein sequence ID" value="GGX38177.1"/>
    <property type="molecule type" value="Genomic_DNA"/>
</dbReference>
<protein>
    <submittedName>
        <fullName evidence="19">TonB-dependent receptor</fullName>
    </submittedName>
</protein>
<feature type="domain" description="TonB-dependent receptor-like beta-barrel" evidence="17">
    <location>
        <begin position="300"/>
        <end position="747"/>
    </location>
</feature>
<evidence type="ECO:0000313" key="19">
    <source>
        <dbReference type="EMBL" id="GGX38177.1"/>
    </source>
</evidence>
<keyword evidence="11 14" id="KW-0472">Membrane</keyword>
<evidence type="ECO:0000256" key="3">
    <source>
        <dbReference type="ARBA" id="ARBA00022448"/>
    </source>
</evidence>
<evidence type="ECO:0000256" key="16">
    <source>
        <dbReference type="SAM" id="SignalP"/>
    </source>
</evidence>
<feature type="chain" id="PRO_5047085914" evidence="16">
    <location>
        <begin position="33"/>
        <end position="792"/>
    </location>
</feature>
<evidence type="ECO:0000313" key="20">
    <source>
        <dbReference type="Proteomes" id="UP000653343"/>
    </source>
</evidence>
<feature type="domain" description="TonB-dependent receptor plug" evidence="18">
    <location>
        <begin position="60"/>
        <end position="142"/>
    </location>
</feature>
<dbReference type="PROSITE" id="PS52016">
    <property type="entry name" value="TONB_DEPENDENT_REC_3"/>
    <property type="match status" value="1"/>
</dbReference>
<evidence type="ECO:0000256" key="14">
    <source>
        <dbReference type="PROSITE-ProRule" id="PRU01360"/>
    </source>
</evidence>
<comment type="similarity">
    <text evidence="2 14 15">Belongs to the TonB-dependent receptor family.</text>
</comment>
<keyword evidence="20" id="KW-1185">Reference proteome</keyword>
<evidence type="ECO:0000256" key="11">
    <source>
        <dbReference type="ARBA" id="ARBA00023136"/>
    </source>
</evidence>
<evidence type="ECO:0000256" key="13">
    <source>
        <dbReference type="ARBA" id="ARBA00023237"/>
    </source>
</evidence>
<evidence type="ECO:0000256" key="8">
    <source>
        <dbReference type="ARBA" id="ARBA00023004"/>
    </source>
</evidence>
<dbReference type="InterPro" id="IPR037066">
    <property type="entry name" value="Plug_dom_sf"/>
</dbReference>
<keyword evidence="9" id="KW-0406">Ion transport</keyword>
<dbReference type="Pfam" id="PF00593">
    <property type="entry name" value="TonB_dep_Rec_b-barrel"/>
    <property type="match status" value="1"/>
</dbReference>
<evidence type="ECO:0000256" key="15">
    <source>
        <dbReference type="RuleBase" id="RU003357"/>
    </source>
</evidence>
<evidence type="ECO:0000259" key="17">
    <source>
        <dbReference type="Pfam" id="PF00593"/>
    </source>
</evidence>
<evidence type="ECO:0000256" key="12">
    <source>
        <dbReference type="ARBA" id="ARBA00023170"/>
    </source>
</evidence>
<dbReference type="RefSeq" id="WP_189356498.1">
    <property type="nucleotide sequence ID" value="NZ_BMYU01000003.1"/>
</dbReference>
<keyword evidence="6 14" id="KW-0812">Transmembrane</keyword>
<keyword evidence="12 19" id="KW-0675">Receptor</keyword>
<keyword evidence="4 14" id="KW-1134">Transmembrane beta strand</keyword>
<evidence type="ECO:0000259" key="18">
    <source>
        <dbReference type="Pfam" id="PF07715"/>
    </source>
</evidence>
<comment type="subcellular location">
    <subcellularLocation>
        <location evidence="1 14">Cell outer membrane</location>
        <topology evidence="1 14">Multi-pass membrane protein</topology>
    </subcellularLocation>
</comment>
<evidence type="ECO:0000256" key="4">
    <source>
        <dbReference type="ARBA" id="ARBA00022452"/>
    </source>
</evidence>
<keyword evidence="3 14" id="KW-0813">Transport</keyword>
<dbReference type="InterPro" id="IPR012910">
    <property type="entry name" value="Plug_dom"/>
</dbReference>
<evidence type="ECO:0000256" key="5">
    <source>
        <dbReference type="ARBA" id="ARBA00022496"/>
    </source>
</evidence>
<evidence type="ECO:0000256" key="1">
    <source>
        <dbReference type="ARBA" id="ARBA00004571"/>
    </source>
</evidence>
<keyword evidence="8" id="KW-0408">Iron</keyword>
<evidence type="ECO:0000256" key="10">
    <source>
        <dbReference type="ARBA" id="ARBA00023077"/>
    </source>
</evidence>
<dbReference type="Gene3D" id="2.40.170.20">
    <property type="entry name" value="TonB-dependent receptor, beta-barrel domain"/>
    <property type="match status" value="1"/>
</dbReference>
<proteinExistence type="inferred from homology"/>
<dbReference type="Pfam" id="PF07715">
    <property type="entry name" value="Plug"/>
    <property type="match status" value="1"/>
</dbReference>
<keyword evidence="10 15" id="KW-0798">TonB box</keyword>
<dbReference type="Proteomes" id="UP000653343">
    <property type="component" value="Unassembled WGS sequence"/>
</dbReference>
<keyword evidence="5" id="KW-0410">Iron transport</keyword>
<evidence type="ECO:0000256" key="2">
    <source>
        <dbReference type="ARBA" id="ARBA00009810"/>
    </source>
</evidence>
<dbReference type="InterPro" id="IPR036942">
    <property type="entry name" value="Beta-barrel_TonB_sf"/>
</dbReference>
<evidence type="ECO:0000256" key="7">
    <source>
        <dbReference type="ARBA" id="ARBA00022729"/>
    </source>
</evidence>
<dbReference type="InterPro" id="IPR000531">
    <property type="entry name" value="Beta-barrel_TonB"/>
</dbReference>
<sequence>MNFKKASAIPSRLTMVAVACQLACLGISSAYADEKDNQPTDTKQVTITGKKVGMGLMVQENAPKARSTITAEELAKQRPTGNAYEALELMPAVNSYNYDSTGLFGGGLTLRGFNSDQIGATVNGVPVNDSGSFAVYPQEYVDQENTCTQFVTQGSTDVDSPQIGATGGNFGITTCDPSKEKRFRVMQTLGGLNLKKTYLRYDTGMVLNNKARFFISYSNATSDKWKGDGGARRDHVDMGFRTDFDRFNSISGTILYNRAINQNIATFSLADLNKYGYYYDYSTKFIGHVVPTKGKADSDANQAFGDSYFKLTQNPFENVIASTIIKARFGESTDLKVVPYYWYGYGTGGNQQRLMTESQFLDKTTGKNTAGVDLNGDGDTLDKVIVANSSVTRTNRPGITASVSHQLDNHQLLAGFWYERATHEQYGPMVAVDANGESADIWLKDGRILRPDGTPYQSRDWKTISTGYQFFAQDTVSLMNDKLTVNFGVRAPTMKRDFTNYANEGSNSGTTYRIEKKYSEILPQLGVRYQINNNNQVFASLARNMKAPPNFVYSTSNNVVLVNGQPTMPVDVKAETSYNLDIGYRHQSDLLTGQVTVYAVDFRDRQATAYDAVSNTSSLTSVGKVKTKGFEVELGNTPVNGWSFYSSIGYAKSEIQEDLPVSKTATLPTAGKEMTLTPKYKAGLSAQYETGAWYTRVKVKYTGKQWATMTNDEEVPAYTLVGLDAGYQFPNTGFLKKPTLRMSISNLTDRQYRNPSSFNVTNAKAYGTAGAKTVFYYMGAPRFASVTFSADF</sequence>
<comment type="caution">
    <text evidence="19">The sequence shown here is derived from an EMBL/GenBank/DDBJ whole genome shotgun (WGS) entry which is preliminary data.</text>
</comment>
<dbReference type="PANTHER" id="PTHR32552">
    <property type="entry name" value="FERRICHROME IRON RECEPTOR-RELATED"/>
    <property type="match status" value="1"/>
</dbReference>
<dbReference type="InterPro" id="IPR039426">
    <property type="entry name" value="TonB-dep_rcpt-like"/>
</dbReference>
<keyword evidence="7 16" id="KW-0732">Signal</keyword>
<reference evidence="20" key="1">
    <citation type="journal article" date="2019" name="Int. J. Syst. Evol. Microbiol.">
        <title>The Global Catalogue of Microorganisms (GCM) 10K type strain sequencing project: providing services to taxonomists for standard genome sequencing and annotation.</title>
        <authorList>
            <consortium name="The Broad Institute Genomics Platform"/>
            <consortium name="The Broad Institute Genome Sequencing Center for Infectious Disease"/>
            <person name="Wu L."/>
            <person name="Ma J."/>
        </authorList>
    </citation>
    <scope>NUCLEOTIDE SEQUENCE [LARGE SCALE GENOMIC DNA]</scope>
    <source>
        <strain evidence="20">KCTC 23917</strain>
    </source>
</reference>
<dbReference type="SUPFAM" id="SSF56935">
    <property type="entry name" value="Porins"/>
    <property type="match status" value="1"/>
</dbReference>
<evidence type="ECO:0000256" key="6">
    <source>
        <dbReference type="ARBA" id="ARBA00022692"/>
    </source>
</evidence>
<organism evidence="19 20">
    <name type="scientific">Undibacterium squillarum</name>
    <dbReference type="NCBI Taxonomy" id="1131567"/>
    <lineage>
        <taxon>Bacteria</taxon>
        <taxon>Pseudomonadati</taxon>
        <taxon>Pseudomonadota</taxon>
        <taxon>Betaproteobacteria</taxon>
        <taxon>Burkholderiales</taxon>
        <taxon>Oxalobacteraceae</taxon>
        <taxon>Undibacterium</taxon>
    </lineage>
</organism>
<accession>A0ABQ2XXM9</accession>
<dbReference type="Gene3D" id="2.170.130.10">
    <property type="entry name" value="TonB-dependent receptor, plug domain"/>
    <property type="match status" value="1"/>
</dbReference>
<feature type="signal peptide" evidence="16">
    <location>
        <begin position="1"/>
        <end position="32"/>
    </location>
</feature>
<name>A0ABQ2XXM9_9BURK</name>
<dbReference type="PANTHER" id="PTHR32552:SF89">
    <property type="entry name" value="CATECHOLATE SIDEROPHORE RECEPTOR FIU"/>
    <property type="match status" value="1"/>
</dbReference>
<keyword evidence="13 14" id="KW-0998">Cell outer membrane</keyword>
<evidence type="ECO:0000256" key="9">
    <source>
        <dbReference type="ARBA" id="ARBA00023065"/>
    </source>
</evidence>